<keyword evidence="1" id="KW-1133">Transmembrane helix</keyword>
<reference evidence="3" key="1">
    <citation type="submission" date="2017-11" db="EMBL/GenBank/DDBJ databases">
        <authorList>
            <person name="Han C.G."/>
        </authorList>
    </citation>
    <scope>NUCLEOTIDE SEQUENCE [LARGE SCALE GENOMIC DNA]</scope>
</reference>
<dbReference type="EMBL" id="MG593803">
    <property type="protein sequence ID" value="AUG87295.1"/>
    <property type="molecule type" value="Genomic_DNA"/>
</dbReference>
<organism evidence="2 3">
    <name type="scientific">Streptomyces phage Rowa</name>
    <dbReference type="NCBI Taxonomy" id="2059883"/>
    <lineage>
        <taxon>Viruses</taxon>
        <taxon>Duplodnaviria</taxon>
        <taxon>Heunggongvirae</taxon>
        <taxon>Uroviricota</taxon>
        <taxon>Caudoviricetes</taxon>
        <taxon>Rowavirus</taxon>
        <taxon>Rowavirus rowa</taxon>
    </lineage>
</organism>
<protein>
    <submittedName>
        <fullName evidence="2">Uncharacterized protein</fullName>
    </submittedName>
</protein>
<keyword evidence="1" id="KW-0812">Transmembrane</keyword>
<name>A0A2H5BM07_9CAUD</name>
<gene>
    <name evidence="2" type="ORF">SEA_ROWA_31</name>
</gene>
<evidence type="ECO:0000313" key="3">
    <source>
        <dbReference type="Proteomes" id="UP000240214"/>
    </source>
</evidence>
<accession>A0A2H5BM07</accession>
<evidence type="ECO:0000256" key="1">
    <source>
        <dbReference type="SAM" id="Phobius"/>
    </source>
</evidence>
<feature type="transmembrane region" description="Helical" evidence="1">
    <location>
        <begin position="7"/>
        <end position="31"/>
    </location>
</feature>
<feature type="transmembrane region" description="Helical" evidence="1">
    <location>
        <begin position="43"/>
        <end position="63"/>
    </location>
</feature>
<keyword evidence="3" id="KW-1185">Reference proteome</keyword>
<sequence>MKLKSAATVLLTALIFVGLFYGAGFVTMLIIGALHSAVPVIPAVSYMGALWIVILGMWFRVLFAGGSNTSK</sequence>
<evidence type="ECO:0000313" key="2">
    <source>
        <dbReference type="EMBL" id="AUG87295.1"/>
    </source>
</evidence>
<keyword evidence="1" id="KW-0472">Membrane</keyword>
<dbReference type="Proteomes" id="UP000240214">
    <property type="component" value="Segment"/>
</dbReference>
<proteinExistence type="predicted"/>